<dbReference type="OrthoDB" id="5851392at2759"/>
<keyword evidence="3 5" id="KW-1133">Transmembrane helix</keyword>
<evidence type="ECO:0000256" key="4">
    <source>
        <dbReference type="ARBA" id="ARBA00023136"/>
    </source>
</evidence>
<gene>
    <name evidence="6" type="ORF">ANCCAN_12728</name>
</gene>
<keyword evidence="4 5" id="KW-0472">Membrane</keyword>
<dbReference type="GO" id="GO:0016020">
    <property type="term" value="C:membrane"/>
    <property type="evidence" value="ECO:0007669"/>
    <property type="project" value="UniProtKB-SubCell"/>
</dbReference>
<evidence type="ECO:0000256" key="3">
    <source>
        <dbReference type="ARBA" id="ARBA00022989"/>
    </source>
</evidence>
<dbReference type="EMBL" id="JOJR01000240">
    <property type="protein sequence ID" value="RCN41345.1"/>
    <property type="molecule type" value="Genomic_DNA"/>
</dbReference>
<proteinExistence type="predicted"/>
<sequence>MLTFMNCTRCEVCAAAVNVYAPMSFVHLSLLFRLLLEPICTLGIILLTIAVYQTRTLHYNARLLLMCMTISVMVCNIGVLLDAVYKLFISFVIPEELRCEYQVYKPQYFFALRGVHIVGGLGLALSTMFLAVERVIATITYVTYEQVGC</sequence>
<feature type="transmembrane region" description="Helical" evidence="5">
    <location>
        <begin position="108"/>
        <end position="132"/>
    </location>
</feature>
<comment type="caution">
    <text evidence="6">The sequence shown here is derived from an EMBL/GenBank/DDBJ whole genome shotgun (WGS) entry which is preliminary data.</text>
</comment>
<comment type="subcellular location">
    <subcellularLocation>
        <location evidence="1">Membrane</location>
        <topology evidence="1">Multi-pass membrane protein</topology>
    </subcellularLocation>
</comment>
<feature type="transmembrane region" description="Helical" evidence="5">
    <location>
        <begin position="63"/>
        <end position="88"/>
    </location>
</feature>
<keyword evidence="7" id="KW-1185">Reference proteome</keyword>
<accession>A0A368GE92</accession>
<keyword evidence="2 5" id="KW-0812">Transmembrane</keyword>
<evidence type="ECO:0000256" key="5">
    <source>
        <dbReference type="SAM" id="Phobius"/>
    </source>
</evidence>
<name>A0A368GE92_ANCCA</name>
<dbReference type="Pfam" id="PF10292">
    <property type="entry name" value="7TM_GPCR_Srab"/>
    <property type="match status" value="1"/>
</dbReference>
<organism evidence="6 7">
    <name type="scientific">Ancylostoma caninum</name>
    <name type="common">Dog hookworm</name>
    <dbReference type="NCBI Taxonomy" id="29170"/>
    <lineage>
        <taxon>Eukaryota</taxon>
        <taxon>Metazoa</taxon>
        <taxon>Ecdysozoa</taxon>
        <taxon>Nematoda</taxon>
        <taxon>Chromadorea</taxon>
        <taxon>Rhabditida</taxon>
        <taxon>Rhabditina</taxon>
        <taxon>Rhabditomorpha</taxon>
        <taxon>Strongyloidea</taxon>
        <taxon>Ancylostomatidae</taxon>
        <taxon>Ancylostomatinae</taxon>
        <taxon>Ancylostoma</taxon>
    </lineage>
</organism>
<evidence type="ECO:0000313" key="7">
    <source>
        <dbReference type="Proteomes" id="UP000252519"/>
    </source>
</evidence>
<evidence type="ECO:0000256" key="1">
    <source>
        <dbReference type="ARBA" id="ARBA00004141"/>
    </source>
</evidence>
<dbReference type="Proteomes" id="UP000252519">
    <property type="component" value="Unassembled WGS sequence"/>
</dbReference>
<dbReference type="InterPro" id="IPR053286">
    <property type="entry name" value="Nematode_rcpt-like_srab"/>
</dbReference>
<dbReference type="PANTHER" id="PTHR46561">
    <property type="entry name" value="SERPENTINE RECEPTOR, CLASS AB (CLASS A-LIKE)-RELATED"/>
    <property type="match status" value="1"/>
</dbReference>
<evidence type="ECO:0008006" key="8">
    <source>
        <dbReference type="Google" id="ProtNLM"/>
    </source>
</evidence>
<protein>
    <recommendedName>
        <fullName evidence="8">G-protein coupled receptors family 1 profile domain-containing protein</fullName>
    </recommendedName>
</protein>
<dbReference type="PANTHER" id="PTHR46561:SF15">
    <property type="entry name" value="G_PROTEIN_RECEP_F1_2 DOMAIN-CONTAINING PROTEIN"/>
    <property type="match status" value="1"/>
</dbReference>
<evidence type="ECO:0000313" key="6">
    <source>
        <dbReference type="EMBL" id="RCN41345.1"/>
    </source>
</evidence>
<reference evidence="6 7" key="1">
    <citation type="submission" date="2014-10" db="EMBL/GenBank/DDBJ databases">
        <title>Draft genome of the hookworm Ancylostoma caninum.</title>
        <authorList>
            <person name="Mitreva M."/>
        </authorList>
    </citation>
    <scope>NUCLEOTIDE SEQUENCE [LARGE SCALE GENOMIC DNA]</scope>
    <source>
        <strain evidence="6 7">Baltimore</strain>
    </source>
</reference>
<dbReference type="AlphaFoldDB" id="A0A368GE92"/>
<feature type="transmembrane region" description="Helical" evidence="5">
    <location>
        <begin position="30"/>
        <end position="51"/>
    </location>
</feature>
<evidence type="ECO:0000256" key="2">
    <source>
        <dbReference type="ARBA" id="ARBA00022692"/>
    </source>
</evidence>
<dbReference type="InterPro" id="IPR019408">
    <property type="entry name" value="7TM_GPCR_serpentine_rcpt_Srab"/>
</dbReference>